<dbReference type="SMART" id="SM00282">
    <property type="entry name" value="LamG"/>
    <property type="match status" value="1"/>
</dbReference>
<keyword evidence="1 2" id="KW-1015">Disulfide bond</keyword>
<accession>A0A915J8E2</accession>
<evidence type="ECO:0000256" key="1">
    <source>
        <dbReference type="ARBA" id="ARBA00023157"/>
    </source>
</evidence>
<dbReference type="PROSITE" id="PS50026">
    <property type="entry name" value="EGF_3"/>
    <property type="match status" value="1"/>
</dbReference>
<dbReference type="AlphaFoldDB" id="A0A915J8E2"/>
<feature type="region of interest" description="Disordered" evidence="3">
    <location>
        <begin position="1"/>
        <end position="24"/>
    </location>
</feature>
<keyword evidence="6" id="KW-1185">Reference proteome</keyword>
<evidence type="ECO:0000256" key="2">
    <source>
        <dbReference type="PROSITE-ProRule" id="PRU00076"/>
    </source>
</evidence>
<comment type="caution">
    <text evidence="2">Lacks conserved residue(s) required for the propagation of feature annotation.</text>
</comment>
<dbReference type="PANTHER" id="PTHR15036">
    <property type="entry name" value="PIKACHURIN-LIKE PROTEIN"/>
    <property type="match status" value="1"/>
</dbReference>
<dbReference type="InterPro" id="IPR001791">
    <property type="entry name" value="Laminin_G"/>
</dbReference>
<evidence type="ECO:0000256" key="3">
    <source>
        <dbReference type="SAM" id="MobiDB-lite"/>
    </source>
</evidence>
<dbReference type="Pfam" id="PF02210">
    <property type="entry name" value="Laminin_G_2"/>
    <property type="match status" value="2"/>
</dbReference>
<dbReference type="PANTHER" id="PTHR15036:SF49">
    <property type="entry name" value="AXOTACTIN"/>
    <property type="match status" value="1"/>
</dbReference>
<evidence type="ECO:0000313" key="6">
    <source>
        <dbReference type="Proteomes" id="UP000887565"/>
    </source>
</evidence>
<dbReference type="Gene3D" id="2.60.120.200">
    <property type="match status" value="2"/>
</dbReference>
<reference evidence="7" key="1">
    <citation type="submission" date="2022-11" db="UniProtKB">
        <authorList>
            <consortium name="WormBaseParasite"/>
        </authorList>
    </citation>
    <scope>IDENTIFICATION</scope>
</reference>
<dbReference type="PROSITE" id="PS00022">
    <property type="entry name" value="EGF_1"/>
    <property type="match status" value="1"/>
</dbReference>
<feature type="disulfide bond" evidence="2">
    <location>
        <begin position="249"/>
        <end position="266"/>
    </location>
</feature>
<dbReference type="OMA" id="GRCTENY"/>
<feature type="compositionally biased region" description="Basic and acidic residues" evidence="3">
    <location>
        <begin position="431"/>
        <end position="446"/>
    </location>
</feature>
<dbReference type="SUPFAM" id="SSF49899">
    <property type="entry name" value="Concanavalin A-like lectins/glucanases"/>
    <property type="match status" value="2"/>
</dbReference>
<dbReference type="Gene3D" id="2.10.25.10">
    <property type="entry name" value="Laminin"/>
    <property type="match status" value="1"/>
</dbReference>
<feature type="domain" description="Laminin G" evidence="4">
    <location>
        <begin position="70"/>
        <end position="238"/>
    </location>
</feature>
<keyword evidence="2" id="KW-0245">EGF-like domain</keyword>
<dbReference type="WBParaSite" id="nRc.2.0.1.t22739-RA">
    <property type="protein sequence ID" value="nRc.2.0.1.t22739-RA"/>
    <property type="gene ID" value="nRc.2.0.1.g22739"/>
</dbReference>
<evidence type="ECO:0000259" key="5">
    <source>
        <dbReference type="PROSITE" id="PS50026"/>
    </source>
</evidence>
<feature type="domain" description="EGF-like" evidence="5">
    <location>
        <begin position="239"/>
        <end position="278"/>
    </location>
</feature>
<feature type="region of interest" description="Disordered" evidence="3">
    <location>
        <begin position="431"/>
        <end position="452"/>
    </location>
</feature>
<sequence length="452" mass="51597">MGNLNDADEKPYCSSESPDGCHCDRKDSTAADHGELYGREAGIWKASFKQLARGDVEGVSEAYWTLGNVTCTGIVGWNESIQLKNTSLEMPFTWTGRKLIFRFKTDQQNAILLEQRHKGNIFYLGFENASTLKLSLRVDGDPNMETSLLSQRPLDDNKWHTIILQYKWSQIRLIVDYWKEGFLNLENGSENLGKYFKGNLIFGGSGANFSGCLSYLAIENRPTNLTDLITGSKLQNGCQDLCQVQSSKCLNSGRCTENYSQQSFQCLCPDFVTGDFCENDINKDTDVTLFDAIKSYALIANFTENPLTNDVSFGFRTDQVQGLLLYIHDQFHNFRQLHLWSSNKLTLTTNYGRSIRRCTVSNVEKDFDTMQWIHVEVGRRDDHVILKVGDLWCKIDGPQDYSLSYVESWDNEQDAKGVEIFIKNMNKRMLEETNDQERTTTKKEATRTSVNR</sequence>
<dbReference type="Proteomes" id="UP000887565">
    <property type="component" value="Unplaced"/>
</dbReference>
<evidence type="ECO:0000313" key="7">
    <source>
        <dbReference type="WBParaSite" id="nRc.2.0.1.t22739-RA"/>
    </source>
</evidence>
<name>A0A915J8E2_ROMCU</name>
<dbReference type="GO" id="GO:0016020">
    <property type="term" value="C:membrane"/>
    <property type="evidence" value="ECO:0007669"/>
    <property type="project" value="UniProtKB-SubCell"/>
</dbReference>
<dbReference type="CDD" id="cd00110">
    <property type="entry name" value="LamG"/>
    <property type="match status" value="2"/>
</dbReference>
<organism evidence="6 7">
    <name type="scientific">Romanomermis culicivorax</name>
    <name type="common">Nematode worm</name>
    <dbReference type="NCBI Taxonomy" id="13658"/>
    <lineage>
        <taxon>Eukaryota</taxon>
        <taxon>Metazoa</taxon>
        <taxon>Ecdysozoa</taxon>
        <taxon>Nematoda</taxon>
        <taxon>Enoplea</taxon>
        <taxon>Dorylaimia</taxon>
        <taxon>Mermithida</taxon>
        <taxon>Mermithoidea</taxon>
        <taxon>Mermithidae</taxon>
        <taxon>Romanomermis</taxon>
    </lineage>
</organism>
<proteinExistence type="predicted"/>
<dbReference type="InterPro" id="IPR000742">
    <property type="entry name" value="EGF"/>
</dbReference>
<protein>
    <submittedName>
        <fullName evidence="7">Uncharacterized protein</fullName>
    </submittedName>
</protein>
<feature type="disulfide bond" evidence="2">
    <location>
        <begin position="268"/>
        <end position="277"/>
    </location>
</feature>
<dbReference type="InterPro" id="IPR050372">
    <property type="entry name" value="Neurexin-related_CASP"/>
</dbReference>
<dbReference type="PROSITE" id="PS50025">
    <property type="entry name" value="LAM_G_DOMAIN"/>
    <property type="match status" value="1"/>
</dbReference>
<evidence type="ECO:0000259" key="4">
    <source>
        <dbReference type="PROSITE" id="PS50025"/>
    </source>
</evidence>
<dbReference type="InterPro" id="IPR013320">
    <property type="entry name" value="ConA-like_dom_sf"/>
</dbReference>